<feature type="compositionally biased region" description="Basic and acidic residues" evidence="5">
    <location>
        <begin position="235"/>
        <end position="248"/>
    </location>
</feature>
<sequence>MTSQYVTEPPTSGLVELHTSKGAIRIELFAHQTPLACRNFLTLALEGFYDGLVFHRLLPGFIIQSGDPSGTGDGGESIYGSPFAIEPHSRLKFNRRGLLGMAAGEERTNESQFFLTLDAAPELQGKHTLMGRVVGDTVYTLMDLAAGVELVGDRPRYPPKLVEVKVLENPFDDLEPRTTKQQRRLEERQRKEQAEARRKEEERKKRGKVKKNTGLLSFGAEEEEGQEVVLKGPKSSHDLLKDDRRLSDRTIASTSDANQAKRKQADPKPASTPATEATTSATTPLPAAASASSKALPPKDPPRTAASTSTSTSTSTSSSSAKHYLTAQRAKYTTTRSTDPYDALVSFQSRLRSTSTPSTTHAHPQPSPSEEEDDDEDAKEYGASDDDADWRAHRLDAGGAPLLAADQRVDDYEVLDPRDHAARTEPQQRGKRGRDYVDDSRRYTHGQRRPRSDRHSSSQRDRDRERHHH</sequence>
<keyword evidence="8" id="KW-1185">Reference proteome</keyword>
<dbReference type="SUPFAM" id="SSF50891">
    <property type="entry name" value="Cyclophilin-like"/>
    <property type="match status" value="1"/>
</dbReference>
<dbReference type="InterPro" id="IPR044666">
    <property type="entry name" value="Cyclophilin_A-like"/>
</dbReference>
<dbReference type="InterPro" id="IPR029000">
    <property type="entry name" value="Cyclophilin-like_dom_sf"/>
</dbReference>
<comment type="similarity">
    <text evidence="4">Belongs to the cyclophilin-type PPIase family. CWC27 subfamily.</text>
</comment>
<evidence type="ECO:0000256" key="4">
    <source>
        <dbReference type="ARBA" id="ARBA00038509"/>
    </source>
</evidence>
<dbReference type="PRINTS" id="PR00153">
    <property type="entry name" value="CSAPPISMRASE"/>
</dbReference>
<dbReference type="OrthoDB" id="442970at2759"/>
<comment type="catalytic activity">
    <reaction evidence="1">
        <text>[protein]-peptidylproline (omega=180) = [protein]-peptidylproline (omega=0)</text>
        <dbReference type="Rhea" id="RHEA:16237"/>
        <dbReference type="Rhea" id="RHEA-COMP:10747"/>
        <dbReference type="Rhea" id="RHEA-COMP:10748"/>
        <dbReference type="ChEBI" id="CHEBI:83833"/>
        <dbReference type="ChEBI" id="CHEBI:83834"/>
        <dbReference type="EC" id="5.2.1.8"/>
    </reaction>
</comment>
<evidence type="ECO:0000259" key="6">
    <source>
        <dbReference type="PROSITE" id="PS50072"/>
    </source>
</evidence>
<evidence type="ECO:0000256" key="5">
    <source>
        <dbReference type="SAM" id="MobiDB-lite"/>
    </source>
</evidence>
<feature type="compositionally biased region" description="Low complexity" evidence="5">
    <location>
        <begin position="304"/>
        <end position="321"/>
    </location>
</feature>
<dbReference type="AlphaFoldDB" id="E6ZMU9"/>
<protein>
    <submittedName>
        <fullName evidence="7">Related to Cyclophilin-16</fullName>
    </submittedName>
</protein>
<dbReference type="CDD" id="cd01925">
    <property type="entry name" value="cyclophilin_CeCYP16-like"/>
    <property type="match status" value="1"/>
</dbReference>
<feature type="compositionally biased region" description="Basic and acidic residues" evidence="5">
    <location>
        <begin position="453"/>
        <end position="469"/>
    </location>
</feature>
<feature type="compositionally biased region" description="Acidic residues" evidence="5">
    <location>
        <begin position="369"/>
        <end position="388"/>
    </location>
</feature>
<dbReference type="VEuPathDB" id="FungiDB:sr14845"/>
<dbReference type="InterPro" id="IPR002130">
    <property type="entry name" value="Cyclophilin-type_PPIase_dom"/>
</dbReference>
<dbReference type="PROSITE" id="PS50072">
    <property type="entry name" value="CSA_PPIASE_2"/>
    <property type="match status" value="1"/>
</dbReference>
<dbReference type="EMBL" id="FQ311432">
    <property type="protein sequence ID" value="CBQ68556.1"/>
    <property type="molecule type" value="Genomic_DNA"/>
</dbReference>
<dbReference type="GO" id="GO:0071013">
    <property type="term" value="C:catalytic step 2 spliceosome"/>
    <property type="evidence" value="ECO:0007669"/>
    <property type="project" value="TreeGrafter"/>
</dbReference>
<organism evidence="7 8">
    <name type="scientific">Sporisorium reilianum (strain SRZ2)</name>
    <name type="common">Maize head smut fungus</name>
    <dbReference type="NCBI Taxonomy" id="999809"/>
    <lineage>
        <taxon>Eukaryota</taxon>
        <taxon>Fungi</taxon>
        <taxon>Dikarya</taxon>
        <taxon>Basidiomycota</taxon>
        <taxon>Ustilaginomycotina</taxon>
        <taxon>Ustilaginomycetes</taxon>
        <taxon>Ustilaginales</taxon>
        <taxon>Ustilaginaceae</taxon>
        <taxon>Sporisorium</taxon>
    </lineage>
</organism>
<feature type="compositionally biased region" description="Basic and acidic residues" evidence="5">
    <location>
        <begin position="414"/>
        <end position="442"/>
    </location>
</feature>
<evidence type="ECO:0000313" key="7">
    <source>
        <dbReference type="EMBL" id="CBQ68556.1"/>
    </source>
</evidence>
<gene>
    <name evidence="7" type="ORF">sr14845</name>
</gene>
<feature type="compositionally biased region" description="Basic and acidic residues" evidence="5">
    <location>
        <begin position="174"/>
        <end position="204"/>
    </location>
</feature>
<dbReference type="Pfam" id="PF00160">
    <property type="entry name" value="Pro_isomerase"/>
    <property type="match status" value="1"/>
</dbReference>
<feature type="compositionally biased region" description="Basic residues" evidence="5">
    <location>
        <begin position="443"/>
        <end position="452"/>
    </location>
</feature>
<dbReference type="eggNOG" id="KOG0885">
    <property type="taxonomic scope" value="Eukaryota"/>
</dbReference>
<reference evidence="7 8" key="1">
    <citation type="journal article" date="2010" name="Science">
        <title>Pathogenicity determinants in smut fungi revealed by genome comparison.</title>
        <authorList>
            <person name="Schirawski J."/>
            <person name="Mannhaupt G."/>
            <person name="Muench K."/>
            <person name="Brefort T."/>
            <person name="Schipper K."/>
            <person name="Doehlemann G."/>
            <person name="Di Stasio M."/>
            <person name="Roessel N."/>
            <person name="Mendoza-Mendoza A."/>
            <person name="Pester D."/>
            <person name="Mueller O."/>
            <person name="Winterberg B."/>
            <person name="Meyer E."/>
            <person name="Ghareeb H."/>
            <person name="Wollenberg T."/>
            <person name="Muensterkoetter M."/>
            <person name="Wong P."/>
            <person name="Walter M."/>
            <person name="Stukenbrock E."/>
            <person name="Gueldener U."/>
            <person name="Kahmann R."/>
        </authorList>
    </citation>
    <scope>NUCLEOTIDE SEQUENCE [LARGE SCALE GENOMIC DNA]</scope>
    <source>
        <strain evidence="8">SRZ2</strain>
    </source>
</reference>
<dbReference type="GO" id="GO:0003755">
    <property type="term" value="F:peptidyl-prolyl cis-trans isomerase activity"/>
    <property type="evidence" value="ECO:0007669"/>
    <property type="project" value="UniProtKB-EC"/>
</dbReference>
<feature type="compositionally biased region" description="Low complexity" evidence="5">
    <location>
        <begin position="349"/>
        <end position="364"/>
    </location>
</feature>
<evidence type="ECO:0000313" key="8">
    <source>
        <dbReference type="Proteomes" id="UP000008867"/>
    </source>
</evidence>
<feature type="region of interest" description="Disordered" evidence="5">
    <location>
        <begin position="173"/>
        <end position="393"/>
    </location>
</feature>
<evidence type="ECO:0000256" key="3">
    <source>
        <dbReference type="ARBA" id="ARBA00023242"/>
    </source>
</evidence>
<feature type="domain" description="PPIase cyclophilin-type" evidence="6">
    <location>
        <begin position="22"/>
        <end position="166"/>
    </location>
</feature>
<feature type="region of interest" description="Disordered" evidence="5">
    <location>
        <begin position="414"/>
        <end position="469"/>
    </location>
</feature>
<proteinExistence type="inferred from homology"/>
<evidence type="ECO:0000256" key="2">
    <source>
        <dbReference type="ARBA" id="ARBA00004123"/>
    </source>
</evidence>
<accession>E6ZMU9</accession>
<dbReference type="PANTHER" id="PTHR45625:SF6">
    <property type="entry name" value="SPLICEOSOME-ASSOCIATED PROTEIN CWC27 HOMOLOG"/>
    <property type="match status" value="1"/>
</dbReference>
<evidence type="ECO:0000256" key="1">
    <source>
        <dbReference type="ARBA" id="ARBA00000971"/>
    </source>
</evidence>
<dbReference type="HOGENOM" id="CLU_012062_14_4_1"/>
<name>E6ZMU9_SPORE</name>
<keyword evidence="3" id="KW-0539">Nucleus</keyword>
<dbReference type="Gene3D" id="2.40.100.10">
    <property type="entry name" value="Cyclophilin-like"/>
    <property type="match status" value="1"/>
</dbReference>
<dbReference type="Proteomes" id="UP000008867">
    <property type="component" value="Chromosome 11"/>
</dbReference>
<dbReference type="PANTHER" id="PTHR45625">
    <property type="entry name" value="PEPTIDYL-PROLYL CIS-TRANS ISOMERASE-RELATED"/>
    <property type="match status" value="1"/>
</dbReference>
<comment type="subcellular location">
    <subcellularLocation>
        <location evidence="2">Nucleus</location>
    </subcellularLocation>
</comment>
<feature type="compositionally biased region" description="Low complexity" evidence="5">
    <location>
        <begin position="267"/>
        <end position="296"/>
    </location>
</feature>